<evidence type="ECO:0000256" key="2">
    <source>
        <dbReference type="SAM" id="SignalP"/>
    </source>
</evidence>
<evidence type="ECO:0000256" key="1">
    <source>
        <dbReference type="SAM" id="MobiDB-lite"/>
    </source>
</evidence>
<evidence type="ECO:0000313" key="4">
    <source>
        <dbReference type="Proteomes" id="UP000185696"/>
    </source>
</evidence>
<evidence type="ECO:0000313" key="3">
    <source>
        <dbReference type="EMBL" id="OLF09789.1"/>
    </source>
</evidence>
<dbReference type="AlphaFoldDB" id="A0A7Z1AXY9"/>
<sequence>MRRTLAALVLTAGAVLVAPPSASAAGYDGICTGDDALTGVTVVIDFQELDGNGGTAAPTITRCSPNAAPGTDRTGIQALQDAGIPVAGTAQWGLGFVCRLNNRPSATEAIPRTSNPTYQEACVLTPPAEAYWSYWHADGSGTTWTYSSYGALNRTVVPGGFEGWSFSLNRTATTNPPPGVTPTNPAYPTATLTVR</sequence>
<protein>
    <submittedName>
        <fullName evidence="3">Flagellar hook-length control protein FliK</fullName>
    </submittedName>
</protein>
<gene>
    <name evidence="3" type="ORF">BLA60_18620</name>
</gene>
<dbReference type="EMBL" id="MSIF01000008">
    <property type="protein sequence ID" value="OLF09789.1"/>
    <property type="molecule type" value="Genomic_DNA"/>
</dbReference>
<dbReference type="OrthoDB" id="4401005at2"/>
<keyword evidence="3" id="KW-0966">Cell projection</keyword>
<feature type="signal peptide" evidence="2">
    <location>
        <begin position="1"/>
        <end position="24"/>
    </location>
</feature>
<keyword evidence="4" id="KW-1185">Reference proteome</keyword>
<keyword evidence="3" id="KW-0969">Cilium</keyword>
<dbReference type="Proteomes" id="UP000185696">
    <property type="component" value="Unassembled WGS sequence"/>
</dbReference>
<keyword evidence="3" id="KW-0282">Flagellum</keyword>
<proteinExistence type="predicted"/>
<feature type="chain" id="PRO_5030748192" evidence="2">
    <location>
        <begin position="25"/>
        <end position="195"/>
    </location>
</feature>
<comment type="caution">
    <text evidence="3">The sequence shown here is derived from an EMBL/GenBank/DDBJ whole genome shotgun (WGS) entry which is preliminary data.</text>
</comment>
<feature type="region of interest" description="Disordered" evidence="1">
    <location>
        <begin position="173"/>
        <end position="195"/>
    </location>
</feature>
<accession>A0A7Z1AXY9</accession>
<organism evidence="3 4">
    <name type="scientific">Actinophytocola xinjiangensis</name>
    <dbReference type="NCBI Taxonomy" id="485602"/>
    <lineage>
        <taxon>Bacteria</taxon>
        <taxon>Bacillati</taxon>
        <taxon>Actinomycetota</taxon>
        <taxon>Actinomycetes</taxon>
        <taxon>Pseudonocardiales</taxon>
        <taxon>Pseudonocardiaceae</taxon>
    </lineage>
</organism>
<keyword evidence="2" id="KW-0732">Signal</keyword>
<reference evidence="3 4" key="1">
    <citation type="submission" date="2016-12" db="EMBL/GenBank/DDBJ databases">
        <title>The draft genome sequence of Actinophytocola xinjiangensis.</title>
        <authorList>
            <person name="Wang W."/>
            <person name="Yuan L."/>
        </authorList>
    </citation>
    <scope>NUCLEOTIDE SEQUENCE [LARGE SCALE GENOMIC DNA]</scope>
    <source>
        <strain evidence="3 4">CGMCC 4.4663</strain>
    </source>
</reference>
<name>A0A7Z1AXY9_9PSEU</name>
<dbReference type="RefSeq" id="WP_075134180.1">
    <property type="nucleotide sequence ID" value="NZ_MSIF01000008.1"/>
</dbReference>